<dbReference type="Pfam" id="PF00488">
    <property type="entry name" value="MutS_V"/>
    <property type="match status" value="1"/>
</dbReference>
<evidence type="ECO:0000256" key="6">
    <source>
        <dbReference type="PIRNR" id="PIRNR037677"/>
    </source>
</evidence>
<dbReference type="InterPro" id="IPR007860">
    <property type="entry name" value="DNA_mmatch_repair_MutS_con_dom"/>
</dbReference>
<dbReference type="InterPro" id="IPR036678">
    <property type="entry name" value="MutS_con_dom_sf"/>
</dbReference>
<sequence>MAGKRQSQGKSPLKQGSLLGFITRSAKPSAKSSEATPSKTPPPLGAEAVKRELPAGKKTKTQQQLLQTQPSEAGQQAEPHPSKKAKKITEARGASDDGSDGDDSAMTTPASVCDTASQEAEASSTTAAKAEAKTEAPSSQQKASPVTKRTDQAAQESEEPDQTEKDEDKEEEEEEEEEEEQVMYTSRGRRVRRVVKYFDSDDESASSDDEEQEAVRRALRTRRKGGAQQQQKQQKQQKLKKNQTKGGGKGRRRVARMVNSDDDDDSESDEYVPDDADEAIMDEDDDDEQEMMQTARVIQEDEEPAVEEPESDILNEDDEEEDVPTPRKKRSKRTPSKASSSPSRSNSSSGGGGGGGGGLTSASGLSFGSIPTAGKKQGSSNGSPERYAWLARPRDKNKRTEGHPEFDPTSLYIPPSGWAKMTPFEKQYWDIKQHHWNTILFFKKGKFYELYERDAEIGNREFQLKMTDRVNMCMAGVPEITFPDWAARFLAKGYKVARVDERENAIAKKMRETKTGKKGPKIIERKLSAVYTQGTLMGDFVIGDMSNFIMAIKEDEDTRTYGVCFADTATAEFNVCHFVDDAARTAFETLIVQVMPKELVLPKKSLSKVRVRCLSERPCLVGGEGRGTKGGRRFAFWSSQMTIDNLEKGTRARASVDACSPERLRAFLSKDEAMSALGGLVSYFKTLLLDKSLLSQGTFFSYDPLHHGATLVIDGQTLQNLDVLCNMQDGTTSGSLLELLCQCHTAFGKRMFRRWLCHPLRRVNDITERQNAVVDLTEHVDLRDALSSMLKPLPDLERLLSRVHVGNCKLSDLISLLDAFDAVSGQDEGCVGSLFPNLKAELKAIANIFDRQEAKATDKLTPKPGALPEYDVAVDQMQSIEKRLNEHLANVRREFGAGKAISFWQPSAGRERYQIQVRVAMKKVPSSWKLMSSTKANKRYHSPEAVRLVAKWLEAEETISQFLKTFFSRVLNSINEHREKFGAAVSALSQLDCLLSLYRAKDSMGSPMCRPVFVSTSGDKASRAVLDLREMRHPTLQHSSSITDYIPNDTHLGGEEATTMVLTGPNMGGKSTLLRQTCIAVIMAQLGCWVPAESFTLTPVDRIFTRIGANDNIVAGRSTFMVELKETATILNKATSSSLVILDELGRGTSTFDGYAIAFAVLSHITDAIRCRCMFATHYHLLTDELKTNPNVTNYNMACVVDDHQKDVTFLYKLQPGVCSKSYGMNVAHMAGVMDSIVETAKEKAVQYEATSRFGKLQDRKAKQLALLRFVETVTALTSDDGDNGDQQPRPQERVERFKEAVATLKPILDKLQRASPATPTQTDPMQ</sequence>
<dbReference type="OMA" id="YWTPNIK"/>
<comment type="similarity">
    <text evidence="1 6 7">Belongs to the DNA mismatch repair MutS family.</text>
</comment>
<name>F2U7P3_SALR5</name>
<feature type="compositionally biased region" description="Low complexity" evidence="8">
    <location>
        <begin position="115"/>
        <end position="139"/>
    </location>
</feature>
<dbReference type="InterPro" id="IPR045076">
    <property type="entry name" value="MutS"/>
</dbReference>
<feature type="compositionally biased region" description="Low complexity" evidence="8">
    <location>
        <begin position="336"/>
        <end position="348"/>
    </location>
</feature>
<feature type="compositionally biased region" description="Basic residues" evidence="8">
    <location>
        <begin position="235"/>
        <end position="255"/>
    </location>
</feature>
<dbReference type="FunFam" id="1.10.1420.10:FF:000005">
    <property type="entry name" value="DNA mismatch repair protein"/>
    <property type="match status" value="1"/>
</dbReference>
<dbReference type="InterPro" id="IPR027417">
    <property type="entry name" value="P-loop_NTPase"/>
</dbReference>
<keyword evidence="4 6" id="KW-0067">ATP-binding</keyword>
<evidence type="ECO:0000256" key="2">
    <source>
        <dbReference type="ARBA" id="ARBA00022741"/>
    </source>
</evidence>
<dbReference type="FunCoup" id="F2U7P3">
    <property type="interactions" value="1801"/>
</dbReference>
<feature type="compositionally biased region" description="Acidic residues" evidence="8">
    <location>
        <begin position="260"/>
        <end position="290"/>
    </location>
</feature>
<dbReference type="InterPro" id="IPR016151">
    <property type="entry name" value="DNA_mismatch_repair_MutS_N"/>
</dbReference>
<comment type="function">
    <text evidence="6 7">Component of the post-replicative DNA mismatch repair system (MMR).</text>
</comment>
<feature type="compositionally biased region" description="Acidic residues" evidence="8">
    <location>
        <begin position="200"/>
        <end position="212"/>
    </location>
</feature>
<evidence type="ECO:0000313" key="10">
    <source>
        <dbReference type="EMBL" id="EGD83460.1"/>
    </source>
</evidence>
<dbReference type="Gene3D" id="3.30.420.110">
    <property type="entry name" value="MutS, connector domain"/>
    <property type="match status" value="1"/>
</dbReference>
<dbReference type="GeneID" id="16075542"/>
<evidence type="ECO:0000256" key="3">
    <source>
        <dbReference type="ARBA" id="ARBA00022763"/>
    </source>
</evidence>
<feature type="compositionally biased region" description="Gly residues" evidence="8">
    <location>
        <begin position="349"/>
        <end position="359"/>
    </location>
</feature>
<dbReference type="InterPro" id="IPR007696">
    <property type="entry name" value="DNA_mismatch_repair_MutS_core"/>
</dbReference>
<reference evidence="10" key="1">
    <citation type="submission" date="2009-08" db="EMBL/GenBank/DDBJ databases">
        <title>Annotation of Salpingoeca rosetta.</title>
        <authorList>
            <consortium name="The Broad Institute Genome Sequencing Platform"/>
            <person name="Russ C."/>
            <person name="Cuomo C."/>
            <person name="Burger G."/>
            <person name="Gray M.W."/>
            <person name="Holland P.W.H."/>
            <person name="King N."/>
            <person name="Lang F.B.F."/>
            <person name="Roger A.J."/>
            <person name="Ruiz-Trillo I."/>
            <person name="Young S.K."/>
            <person name="Zeng Q."/>
            <person name="Gargeya S."/>
            <person name="Alvarado L."/>
            <person name="Berlin A."/>
            <person name="Chapman S.B."/>
            <person name="Chen Z."/>
            <person name="Freedman E."/>
            <person name="Gellesch M."/>
            <person name="Goldberg J."/>
            <person name="Griggs A."/>
            <person name="Gujja S."/>
            <person name="Heilman E."/>
            <person name="Heiman D."/>
            <person name="Howarth C."/>
            <person name="Mehta T."/>
            <person name="Neiman D."/>
            <person name="Pearson M."/>
            <person name="Roberts A."/>
            <person name="Saif S."/>
            <person name="Shea T."/>
            <person name="Shenoy N."/>
            <person name="Sisk P."/>
            <person name="Stolte C."/>
            <person name="Sykes S."/>
            <person name="White J."/>
            <person name="Yandava C."/>
            <person name="Haas B."/>
            <person name="Nusbaum C."/>
            <person name="Birren B."/>
        </authorList>
    </citation>
    <scope>NUCLEOTIDE SEQUENCE [LARGE SCALE GENOMIC DNA]</scope>
    <source>
        <strain evidence="10">ATCC 50818</strain>
    </source>
</reference>
<evidence type="ECO:0000313" key="11">
    <source>
        <dbReference type="Proteomes" id="UP000007799"/>
    </source>
</evidence>
<evidence type="ECO:0000256" key="4">
    <source>
        <dbReference type="ARBA" id="ARBA00022840"/>
    </source>
</evidence>
<evidence type="ECO:0000256" key="5">
    <source>
        <dbReference type="ARBA" id="ARBA00023125"/>
    </source>
</evidence>
<keyword evidence="3 6" id="KW-0227">DNA damage</keyword>
<dbReference type="InterPro" id="IPR000432">
    <property type="entry name" value="DNA_mismatch_repair_MutS_C"/>
</dbReference>
<evidence type="ECO:0000256" key="7">
    <source>
        <dbReference type="RuleBase" id="RU003756"/>
    </source>
</evidence>
<dbReference type="GO" id="GO:0030983">
    <property type="term" value="F:mismatched DNA binding"/>
    <property type="evidence" value="ECO:0007669"/>
    <property type="project" value="UniProtKB-UniRule"/>
</dbReference>
<proteinExistence type="inferred from homology"/>
<dbReference type="eggNOG" id="KOG0217">
    <property type="taxonomic scope" value="Eukaryota"/>
</dbReference>
<dbReference type="RefSeq" id="XP_004994964.1">
    <property type="nucleotide sequence ID" value="XM_004994907.1"/>
</dbReference>
<dbReference type="STRING" id="946362.F2U7P3"/>
<feature type="compositionally biased region" description="Low complexity" evidence="8">
    <location>
        <begin position="360"/>
        <end position="369"/>
    </location>
</feature>
<feature type="domain" description="DNA mismatch repair proteins mutS family" evidence="9">
    <location>
        <begin position="1138"/>
        <end position="1154"/>
    </location>
</feature>
<keyword evidence="11" id="KW-1185">Reference proteome</keyword>
<dbReference type="SUPFAM" id="SSF48334">
    <property type="entry name" value="DNA repair protein MutS, domain III"/>
    <property type="match status" value="1"/>
</dbReference>
<keyword evidence="5 6" id="KW-0238">DNA-binding</keyword>
<keyword evidence="6 7" id="KW-0234">DNA repair</keyword>
<dbReference type="InterPro" id="IPR036187">
    <property type="entry name" value="DNA_mismatch_repair_MutS_sf"/>
</dbReference>
<dbReference type="Pfam" id="PF01624">
    <property type="entry name" value="MutS_I"/>
    <property type="match status" value="1"/>
</dbReference>
<dbReference type="OrthoDB" id="10252754at2759"/>
<keyword evidence="2 6" id="KW-0547">Nucleotide-binding</keyword>
<dbReference type="PROSITE" id="PS00486">
    <property type="entry name" value="DNA_MISMATCH_REPAIR_2"/>
    <property type="match status" value="1"/>
</dbReference>
<evidence type="ECO:0000259" key="9">
    <source>
        <dbReference type="PROSITE" id="PS00486"/>
    </source>
</evidence>
<dbReference type="EMBL" id="GL832963">
    <property type="protein sequence ID" value="EGD83460.1"/>
    <property type="molecule type" value="Genomic_DNA"/>
</dbReference>
<dbReference type="PANTHER" id="PTHR11361">
    <property type="entry name" value="DNA MISMATCH REPAIR PROTEIN MUTS FAMILY MEMBER"/>
    <property type="match status" value="1"/>
</dbReference>
<dbReference type="Pfam" id="PF05188">
    <property type="entry name" value="MutS_II"/>
    <property type="match status" value="1"/>
</dbReference>
<dbReference type="KEGG" id="sre:PTSG_04067"/>
<evidence type="ECO:0000256" key="8">
    <source>
        <dbReference type="SAM" id="MobiDB-lite"/>
    </source>
</evidence>
<dbReference type="PANTHER" id="PTHR11361:SF148">
    <property type="entry name" value="DNA MISMATCH REPAIR PROTEIN MSH6"/>
    <property type="match status" value="1"/>
</dbReference>
<accession>F2U7P3</accession>
<dbReference type="InterPro" id="IPR007861">
    <property type="entry name" value="DNA_mismatch_repair_MutS_clamp"/>
</dbReference>
<dbReference type="InterPro" id="IPR007695">
    <property type="entry name" value="DNA_mismatch_repair_MutS-lik_N"/>
</dbReference>
<dbReference type="InParanoid" id="F2U7P3"/>
<feature type="compositionally biased region" description="Basic residues" evidence="8">
    <location>
        <begin position="326"/>
        <end position="335"/>
    </location>
</feature>
<dbReference type="PIRSF" id="PIRSF037677">
    <property type="entry name" value="DNA_mis_repair_Msh6"/>
    <property type="match status" value="1"/>
</dbReference>
<dbReference type="Proteomes" id="UP000007799">
    <property type="component" value="Unassembled WGS sequence"/>
</dbReference>
<dbReference type="SMART" id="SM00534">
    <property type="entry name" value="MUTSac"/>
    <property type="match status" value="1"/>
</dbReference>
<dbReference type="GO" id="GO:0032301">
    <property type="term" value="C:MutSalpha complex"/>
    <property type="evidence" value="ECO:0007669"/>
    <property type="project" value="TreeGrafter"/>
</dbReference>
<dbReference type="SMART" id="SM00533">
    <property type="entry name" value="MUTSd"/>
    <property type="match status" value="1"/>
</dbReference>
<dbReference type="Gene3D" id="3.40.1170.10">
    <property type="entry name" value="DNA repair protein MutS, domain I"/>
    <property type="match status" value="1"/>
</dbReference>
<dbReference type="SUPFAM" id="SSF53150">
    <property type="entry name" value="DNA repair protein MutS, domain II"/>
    <property type="match status" value="1"/>
</dbReference>
<dbReference type="SUPFAM" id="SSF52540">
    <property type="entry name" value="P-loop containing nucleoside triphosphate hydrolases"/>
    <property type="match status" value="1"/>
</dbReference>
<feature type="region of interest" description="Disordered" evidence="8">
    <location>
        <begin position="1"/>
        <end position="386"/>
    </location>
</feature>
<feature type="compositionally biased region" description="Acidic residues" evidence="8">
    <location>
        <begin position="156"/>
        <end position="181"/>
    </location>
</feature>
<dbReference type="SUPFAM" id="SSF55271">
    <property type="entry name" value="DNA repair protein MutS, domain I"/>
    <property type="match status" value="1"/>
</dbReference>
<dbReference type="GO" id="GO:0005524">
    <property type="term" value="F:ATP binding"/>
    <property type="evidence" value="ECO:0007669"/>
    <property type="project" value="UniProtKB-UniRule"/>
</dbReference>
<dbReference type="Gene3D" id="3.40.50.300">
    <property type="entry name" value="P-loop containing nucleotide triphosphate hydrolases"/>
    <property type="match status" value="1"/>
</dbReference>
<evidence type="ECO:0000256" key="1">
    <source>
        <dbReference type="ARBA" id="ARBA00006271"/>
    </source>
</evidence>
<gene>
    <name evidence="10" type="ORF">PTSG_04067</name>
</gene>
<dbReference type="NCBIfam" id="NF003810">
    <property type="entry name" value="PRK05399.1"/>
    <property type="match status" value="1"/>
</dbReference>
<protein>
    <recommendedName>
        <fullName evidence="6">DNA mismatch repair protein</fullName>
    </recommendedName>
</protein>
<organism evidence="11">
    <name type="scientific">Salpingoeca rosetta (strain ATCC 50818 / BSB-021)</name>
    <dbReference type="NCBI Taxonomy" id="946362"/>
    <lineage>
        <taxon>Eukaryota</taxon>
        <taxon>Choanoflagellata</taxon>
        <taxon>Craspedida</taxon>
        <taxon>Salpingoecidae</taxon>
        <taxon>Salpingoeca</taxon>
    </lineage>
</organism>
<dbReference type="GO" id="GO:0140664">
    <property type="term" value="F:ATP-dependent DNA damage sensor activity"/>
    <property type="evidence" value="ECO:0007669"/>
    <property type="project" value="InterPro"/>
</dbReference>
<feature type="compositionally biased region" description="Polar residues" evidence="8">
    <location>
        <begin position="1"/>
        <end position="10"/>
    </location>
</feature>
<dbReference type="Pfam" id="PF05192">
    <property type="entry name" value="MutS_III"/>
    <property type="match status" value="1"/>
</dbReference>
<dbReference type="GO" id="GO:0006298">
    <property type="term" value="P:mismatch repair"/>
    <property type="evidence" value="ECO:0007669"/>
    <property type="project" value="InterPro"/>
</dbReference>
<dbReference type="InterPro" id="IPR017261">
    <property type="entry name" value="DNA_mismatch_repair_MutS/MSH"/>
</dbReference>
<dbReference type="FunFam" id="3.40.1170.10:FF:000002">
    <property type="entry name" value="DNA mismatch repair protein"/>
    <property type="match status" value="1"/>
</dbReference>
<dbReference type="Gene3D" id="1.10.1420.10">
    <property type="match status" value="2"/>
</dbReference>
<feature type="compositionally biased region" description="Acidic residues" evidence="8">
    <location>
        <begin position="300"/>
        <end position="323"/>
    </location>
</feature>
<dbReference type="Pfam" id="PF05190">
    <property type="entry name" value="MutS_IV"/>
    <property type="match status" value="1"/>
</dbReference>